<evidence type="ECO:0000256" key="1">
    <source>
        <dbReference type="SAM" id="Phobius"/>
    </source>
</evidence>
<gene>
    <name evidence="2" type="ORF">MGAL_10B002350</name>
</gene>
<sequence length="109" mass="12733">MSIRSCMQVCCSPNTVSKFIRFFPKFAALFLILHVILLILTSLNKTHKDKKENGKENIDLQDSIDAMQRDDMLASKNIQGDDVLLKREIKDPRLRKKKKRIKRQENGFQ</sequence>
<dbReference type="EMBL" id="UYJE01006675">
    <property type="protein sequence ID" value="VDI48002.1"/>
    <property type="molecule type" value="Genomic_DNA"/>
</dbReference>
<dbReference type="OrthoDB" id="10539562at2759"/>
<reference evidence="2" key="1">
    <citation type="submission" date="2018-11" db="EMBL/GenBank/DDBJ databases">
        <authorList>
            <person name="Alioto T."/>
            <person name="Alioto T."/>
        </authorList>
    </citation>
    <scope>NUCLEOTIDE SEQUENCE</scope>
</reference>
<evidence type="ECO:0000313" key="2">
    <source>
        <dbReference type="EMBL" id="VDI48002.1"/>
    </source>
</evidence>
<dbReference type="Proteomes" id="UP000596742">
    <property type="component" value="Unassembled WGS sequence"/>
</dbReference>
<proteinExistence type="predicted"/>
<evidence type="ECO:0000313" key="3">
    <source>
        <dbReference type="Proteomes" id="UP000596742"/>
    </source>
</evidence>
<organism evidence="2 3">
    <name type="scientific">Mytilus galloprovincialis</name>
    <name type="common">Mediterranean mussel</name>
    <dbReference type="NCBI Taxonomy" id="29158"/>
    <lineage>
        <taxon>Eukaryota</taxon>
        <taxon>Metazoa</taxon>
        <taxon>Spiralia</taxon>
        <taxon>Lophotrochozoa</taxon>
        <taxon>Mollusca</taxon>
        <taxon>Bivalvia</taxon>
        <taxon>Autobranchia</taxon>
        <taxon>Pteriomorphia</taxon>
        <taxon>Mytilida</taxon>
        <taxon>Mytiloidea</taxon>
        <taxon>Mytilidae</taxon>
        <taxon>Mytilinae</taxon>
        <taxon>Mytilus</taxon>
    </lineage>
</organism>
<evidence type="ECO:0008006" key="4">
    <source>
        <dbReference type="Google" id="ProtNLM"/>
    </source>
</evidence>
<protein>
    <recommendedName>
        <fullName evidence="4">Transmembrane protein</fullName>
    </recommendedName>
</protein>
<comment type="caution">
    <text evidence="2">The sequence shown here is derived from an EMBL/GenBank/DDBJ whole genome shotgun (WGS) entry which is preliminary data.</text>
</comment>
<keyword evidence="1" id="KW-0472">Membrane</keyword>
<dbReference type="AlphaFoldDB" id="A0A8B6FCN1"/>
<name>A0A8B6FCN1_MYTGA</name>
<accession>A0A8B6FCN1</accession>
<keyword evidence="3" id="KW-1185">Reference proteome</keyword>
<keyword evidence="1" id="KW-0812">Transmembrane</keyword>
<keyword evidence="1" id="KW-1133">Transmembrane helix</keyword>
<feature type="transmembrane region" description="Helical" evidence="1">
    <location>
        <begin position="22"/>
        <end position="43"/>
    </location>
</feature>